<feature type="transmembrane region" description="Helical" evidence="2">
    <location>
        <begin position="314"/>
        <end position="332"/>
    </location>
</feature>
<dbReference type="AlphaFoldDB" id="A0A2P2GCU3"/>
<evidence type="ECO:0000256" key="1">
    <source>
        <dbReference type="SAM" id="MobiDB-lite"/>
    </source>
</evidence>
<dbReference type="RefSeq" id="WP_046912164.1">
    <property type="nucleotide sequence ID" value="NZ_JBHMCW010000022.1"/>
</dbReference>
<feature type="transmembrane region" description="Helical" evidence="2">
    <location>
        <begin position="38"/>
        <end position="61"/>
    </location>
</feature>
<feature type="transmembrane region" description="Helical" evidence="2">
    <location>
        <begin position="262"/>
        <end position="283"/>
    </location>
</feature>
<dbReference type="Proteomes" id="UP000265325">
    <property type="component" value="Unassembled WGS sequence"/>
</dbReference>
<accession>A0A2P2GCU3</accession>
<keyword evidence="2" id="KW-0472">Membrane</keyword>
<feature type="compositionally biased region" description="Pro residues" evidence="1">
    <location>
        <begin position="428"/>
        <end position="443"/>
    </location>
</feature>
<keyword evidence="2" id="KW-1133">Transmembrane helix</keyword>
<feature type="region of interest" description="Disordered" evidence="1">
    <location>
        <begin position="422"/>
        <end position="461"/>
    </location>
</feature>
<protein>
    <submittedName>
        <fullName evidence="3">Membrane protein</fullName>
    </submittedName>
</protein>
<keyword evidence="2" id="KW-0812">Transmembrane</keyword>
<organism evidence="3 4">
    <name type="scientific">Streptomyces showdoensis</name>
    <dbReference type="NCBI Taxonomy" id="68268"/>
    <lineage>
        <taxon>Bacteria</taxon>
        <taxon>Bacillati</taxon>
        <taxon>Actinomycetota</taxon>
        <taxon>Actinomycetes</taxon>
        <taxon>Kitasatosporales</taxon>
        <taxon>Streptomycetaceae</taxon>
        <taxon>Streptomyces</taxon>
    </lineage>
</organism>
<sequence length="461" mass="47989">MTTGGDDELSVLRARVAALEAEAKARPPARAHHRVRSFFSALLIVIGCVLAPLSLVAAWTADLLGDTDRYVATVAPLASDADVQAAVATRVTNEVMSRIDLKDLLEGVAPEQRPVLEKALGKLGDSLEGAVGSFVHDKAQDVVASDQFENIWKEANRAVHTSLDRALTGSDEGAVKIDQNTVTLDLGPVVDQVKQRLVDSGLTVAAKIPEVHTDFTLVQADDIGKAKTGFALLQKMGFWLPVIAVLFVAGGVLLAAHRRRSLVAAALGVVAGALVLGIGLTVFRTVYLNNLPDGVSPAAAGSVYDILIRYLRTSVRMVAVLGVVVALAAWLSGSGKYALLVRGVWHSGVSGARTSADHAGFRTGPVGPFLGRYRTWITWVLVAAAVLAYVLWSYPTGWVVVGLALALLFAFAVVEFLAEEPGGKPAGTAPPTPPAPPPPPAPPADGAGAGPDGEGGPVTSS</sequence>
<feature type="transmembrane region" description="Helical" evidence="2">
    <location>
        <begin position="236"/>
        <end position="255"/>
    </location>
</feature>
<dbReference type="OrthoDB" id="4350291at2"/>
<feature type="transmembrane region" description="Helical" evidence="2">
    <location>
        <begin position="376"/>
        <end position="392"/>
    </location>
</feature>
<gene>
    <name evidence="3" type="ORF">VO63_34900</name>
</gene>
<keyword evidence="4" id="KW-1185">Reference proteome</keyword>
<evidence type="ECO:0000313" key="3">
    <source>
        <dbReference type="EMBL" id="KKZ69300.1"/>
    </source>
</evidence>
<proteinExistence type="predicted"/>
<feature type="compositionally biased region" description="Gly residues" evidence="1">
    <location>
        <begin position="447"/>
        <end position="461"/>
    </location>
</feature>
<name>A0A2P2GCU3_STREW</name>
<evidence type="ECO:0000313" key="4">
    <source>
        <dbReference type="Proteomes" id="UP000265325"/>
    </source>
</evidence>
<dbReference type="EMBL" id="LAQS01000100">
    <property type="protein sequence ID" value="KKZ69300.1"/>
    <property type="molecule type" value="Genomic_DNA"/>
</dbReference>
<feature type="transmembrane region" description="Helical" evidence="2">
    <location>
        <begin position="398"/>
        <end position="418"/>
    </location>
</feature>
<comment type="caution">
    <text evidence="3">The sequence shown here is derived from an EMBL/GenBank/DDBJ whole genome shotgun (WGS) entry which is preliminary data.</text>
</comment>
<reference evidence="3 4" key="1">
    <citation type="submission" date="2015-05" db="EMBL/GenBank/DDBJ databases">
        <title>Draft Genome assembly of Streptomyces showdoensis.</title>
        <authorList>
            <person name="Thapa K.K."/>
            <person name="Metsa-Ketela M."/>
        </authorList>
    </citation>
    <scope>NUCLEOTIDE SEQUENCE [LARGE SCALE GENOMIC DNA]</scope>
    <source>
        <strain evidence="3 4">ATCC 15227</strain>
    </source>
</reference>
<evidence type="ECO:0000256" key="2">
    <source>
        <dbReference type="SAM" id="Phobius"/>
    </source>
</evidence>